<keyword evidence="2 7" id="KW-1003">Cell membrane</keyword>
<comment type="similarity">
    <text evidence="7">Belongs to the NhaA Na(+)/H(+) (TC 2.A.33) antiporter family.</text>
</comment>
<keyword evidence="5 7" id="KW-0472">Membrane</keyword>
<proteinExistence type="inferred from homology"/>
<feature type="transmembrane region" description="Helical" evidence="7">
    <location>
        <begin position="95"/>
        <end position="114"/>
    </location>
</feature>
<evidence type="ECO:0000256" key="5">
    <source>
        <dbReference type="ARBA" id="ARBA00023136"/>
    </source>
</evidence>
<protein>
    <recommendedName>
        <fullName evidence="7">Na(+)/H(+) antiporter NhaA</fullName>
    </recommendedName>
    <alternativeName>
        <fullName evidence="7">Sodium/proton antiporter NhaA</fullName>
    </alternativeName>
</protein>
<dbReference type="PANTHER" id="PTHR30341:SF0">
    <property type="entry name" value="NA(+)_H(+) ANTIPORTER NHAA"/>
    <property type="match status" value="1"/>
</dbReference>
<dbReference type="EMBL" id="CP006568">
    <property type="protein sequence ID" value="AHF73615.1"/>
    <property type="molecule type" value="Genomic_DNA"/>
</dbReference>
<dbReference type="Gene3D" id="1.20.1530.10">
    <property type="entry name" value="Na+/H+ antiporter like domain"/>
    <property type="match status" value="1"/>
</dbReference>
<evidence type="ECO:0000256" key="4">
    <source>
        <dbReference type="ARBA" id="ARBA00022989"/>
    </source>
</evidence>
<dbReference type="STRING" id="2342.SOPEG_1365"/>
<keyword evidence="4 7" id="KW-1133">Transmembrane helix</keyword>
<keyword evidence="7" id="KW-0813">Transport</keyword>
<evidence type="ECO:0000256" key="7">
    <source>
        <dbReference type="HAMAP-Rule" id="MF_01844"/>
    </source>
</evidence>
<feature type="transmembrane region" description="Helical" evidence="7">
    <location>
        <begin position="126"/>
        <end position="145"/>
    </location>
</feature>
<feature type="transmembrane region" description="Helical" evidence="7">
    <location>
        <begin position="181"/>
        <end position="198"/>
    </location>
</feature>
<evidence type="ECO:0000256" key="3">
    <source>
        <dbReference type="ARBA" id="ARBA00022692"/>
    </source>
</evidence>
<keyword evidence="9" id="KW-1185">Reference proteome</keyword>
<evidence type="ECO:0000313" key="8">
    <source>
        <dbReference type="EMBL" id="AHF73615.1"/>
    </source>
</evidence>
<feature type="transmembrane region" description="Helical" evidence="7">
    <location>
        <begin position="259"/>
        <end position="281"/>
    </location>
</feature>
<keyword evidence="7" id="KW-0050">Antiport</keyword>
<feature type="transmembrane region" description="Helical" evidence="7">
    <location>
        <begin position="357"/>
        <end position="381"/>
    </location>
</feature>
<dbReference type="KEGG" id="pes:SOPEG_1365"/>
<dbReference type="NCBIfam" id="NF007111">
    <property type="entry name" value="PRK09560.1"/>
    <property type="match status" value="1"/>
</dbReference>
<feature type="transmembrane region" description="Helical" evidence="7">
    <location>
        <begin position="55"/>
        <end position="75"/>
    </location>
</feature>
<keyword evidence="7" id="KW-0406">Ion transport</keyword>
<dbReference type="HAMAP" id="MF_01844">
    <property type="entry name" value="NhaA"/>
    <property type="match status" value="1"/>
</dbReference>
<dbReference type="AlphaFoldDB" id="W0HN46"/>
<dbReference type="PATRIC" id="fig|2342.5.peg.1436"/>
<organism evidence="8 9">
    <name type="scientific">Candidatus Sodalis pierantonii str. SOPE</name>
    <dbReference type="NCBI Taxonomy" id="2342"/>
    <lineage>
        <taxon>Bacteria</taxon>
        <taxon>Pseudomonadati</taxon>
        <taxon>Pseudomonadota</taxon>
        <taxon>Gammaproteobacteria</taxon>
        <taxon>Enterobacterales</taxon>
        <taxon>Bruguierivoracaceae</taxon>
        <taxon>Sodalis</taxon>
    </lineage>
</organism>
<dbReference type="RefSeq" id="WP_025244845.1">
    <property type="nucleotide sequence ID" value="NZ_CP006568.1"/>
</dbReference>
<dbReference type="HOGENOM" id="CLU_015803_1_0_6"/>
<dbReference type="eggNOG" id="COG3004">
    <property type="taxonomic scope" value="Bacteria"/>
</dbReference>
<keyword evidence="6 7" id="KW-0739">Sodium transport</keyword>
<comment type="catalytic activity">
    <reaction evidence="7">
        <text>Na(+)(in) + 2 H(+)(out) = Na(+)(out) + 2 H(+)(in)</text>
        <dbReference type="Rhea" id="RHEA:29251"/>
        <dbReference type="ChEBI" id="CHEBI:15378"/>
        <dbReference type="ChEBI" id="CHEBI:29101"/>
    </reaction>
</comment>
<feature type="transmembrane region" description="Helical" evidence="7">
    <location>
        <begin position="329"/>
        <end position="351"/>
    </location>
</feature>
<keyword evidence="7" id="KW-0915">Sodium</keyword>
<dbReference type="InterPro" id="IPR023171">
    <property type="entry name" value="Na/H_antiporter_dom_sf"/>
</dbReference>
<evidence type="ECO:0000256" key="1">
    <source>
        <dbReference type="ARBA" id="ARBA00004429"/>
    </source>
</evidence>
<dbReference type="InterPro" id="IPR004670">
    <property type="entry name" value="NhaA"/>
</dbReference>
<reference evidence="8 9" key="1">
    <citation type="journal article" date="2014" name="Genome Biol. Evol.">
        <title>Genome degeneration and adaptation in a nascent stage of symbiosis.</title>
        <authorList>
            <person name="Oakeson K.F."/>
            <person name="Gil R."/>
            <person name="Clayton A.L."/>
            <person name="Dunn D.M."/>
            <person name="von Niederhausern A.C."/>
            <person name="Hamil C."/>
            <person name="Aoyagi A."/>
            <person name="Duval B."/>
            <person name="Baca A."/>
            <person name="Silva F.J."/>
            <person name="Vallier A."/>
            <person name="Jackson D.G."/>
            <person name="Latorre A."/>
            <person name="Weiss R.B."/>
            <person name="Heddi A."/>
            <person name="Moya A."/>
            <person name="Dale C."/>
        </authorList>
    </citation>
    <scope>NUCLEOTIDE SEQUENCE [LARGE SCALE GENOMIC DNA]</scope>
    <source>
        <strain evidence="9">none</strain>
    </source>
</reference>
<feature type="transmembrane region" description="Helical" evidence="7">
    <location>
        <begin position="154"/>
        <end position="175"/>
    </location>
</feature>
<keyword evidence="3 7" id="KW-0812">Transmembrane</keyword>
<dbReference type="NCBIfam" id="TIGR00773">
    <property type="entry name" value="NhaA"/>
    <property type="match status" value="1"/>
</dbReference>
<evidence type="ECO:0000313" key="9">
    <source>
        <dbReference type="Proteomes" id="UP000019025"/>
    </source>
</evidence>
<dbReference type="Pfam" id="PF06965">
    <property type="entry name" value="Na_H_antiport_1"/>
    <property type="match status" value="1"/>
</dbReference>
<dbReference type="Proteomes" id="UP000019025">
    <property type="component" value="Chromosome"/>
</dbReference>
<evidence type="ECO:0000256" key="6">
    <source>
        <dbReference type="ARBA" id="ARBA00023201"/>
    </source>
</evidence>
<dbReference type="GO" id="GO:0006885">
    <property type="term" value="P:regulation of pH"/>
    <property type="evidence" value="ECO:0007669"/>
    <property type="project" value="UniProtKB-UniRule"/>
</dbReference>
<comment type="subcellular location">
    <subcellularLocation>
        <location evidence="1">Cell inner membrane</location>
        <topology evidence="1">Multi-pass membrane protein</topology>
    </subcellularLocation>
    <subcellularLocation>
        <location evidence="7">Cell membrane</location>
        <topology evidence="7">Multi-pass membrane protein</topology>
    </subcellularLocation>
</comment>
<sequence>MFAASLRRMFAHPAAGGVLLFVAALAAIVMANTDASALYDAIIHFPARPGGDTSAHLTVQLIVNDGMMAVFFLAVGLEVKYELLQGELNSRARAAFPALAALGGMAAPALIYSLVTASAPALRAGWAIPAATDIAFAVGVLALLGTRVPASLKVFLLALAIIDDLGAIVIIALFYNSALNPLALAAAGGVIGVMALMNRANVRSLALYLLLGAALWGCILLSGIHATLAGVIVGGLIPLTLPATGKSPARALEHRLQPWVVYLILPLFAFANAGISLRGVAPGHLVSLLPLGIAAGLVVGKPLGIVLFTAEAVKLRLARLPAGIAFRHIAAAGVLCGIGFTMSIFIANLAFGQGDPTTIVLAKVGILSGSVTAALLGYLLLRAVLPRPQGSGASVAQTLPEEGNTRA</sequence>
<gene>
    <name evidence="7 8" type="primary">nhaA</name>
    <name evidence="8" type="ORF">SOPEG_1365</name>
</gene>
<dbReference type="GO" id="GO:0005886">
    <property type="term" value="C:plasma membrane"/>
    <property type="evidence" value="ECO:0007669"/>
    <property type="project" value="UniProtKB-SubCell"/>
</dbReference>
<comment type="function">
    <text evidence="7">Na(+)/H(+) antiporter that extrudes sodium in exchange for external protons.</text>
</comment>
<feature type="transmembrane region" description="Helical" evidence="7">
    <location>
        <begin position="205"/>
        <end position="222"/>
    </location>
</feature>
<evidence type="ECO:0000256" key="2">
    <source>
        <dbReference type="ARBA" id="ARBA00022475"/>
    </source>
</evidence>
<dbReference type="GO" id="GO:0015385">
    <property type="term" value="F:sodium:proton antiporter activity"/>
    <property type="evidence" value="ECO:0007669"/>
    <property type="project" value="UniProtKB-UniRule"/>
</dbReference>
<accession>W0HN46</accession>
<feature type="transmembrane region" description="Helical" evidence="7">
    <location>
        <begin position="287"/>
        <end position="308"/>
    </location>
</feature>
<dbReference type="NCBIfam" id="NF007112">
    <property type="entry name" value="PRK09561.1"/>
    <property type="match status" value="1"/>
</dbReference>
<dbReference type="PANTHER" id="PTHR30341">
    <property type="entry name" value="SODIUM ION/PROTON ANTIPORTER NHAA-RELATED"/>
    <property type="match status" value="1"/>
</dbReference>
<name>W0HN46_9GAMM</name>